<dbReference type="Pfam" id="PF00795">
    <property type="entry name" value="CN_hydrolase"/>
    <property type="match status" value="1"/>
</dbReference>
<keyword evidence="7 9" id="KW-0472">Membrane</keyword>
<keyword evidence="4 9" id="KW-0808">Transferase</keyword>
<keyword evidence="6 9" id="KW-1133">Transmembrane helix</keyword>
<dbReference type="Pfam" id="PF20154">
    <property type="entry name" value="LNT_N"/>
    <property type="match status" value="1"/>
</dbReference>
<feature type="transmembrane region" description="Helical" evidence="9">
    <location>
        <begin position="54"/>
        <end position="74"/>
    </location>
</feature>
<dbReference type="SUPFAM" id="SSF56317">
    <property type="entry name" value="Carbon-nitrogen hydrolase"/>
    <property type="match status" value="1"/>
</dbReference>
<dbReference type="NCBIfam" id="TIGR00546">
    <property type="entry name" value="lnt"/>
    <property type="match status" value="1"/>
</dbReference>
<feature type="transmembrane region" description="Helical" evidence="9">
    <location>
        <begin position="192"/>
        <end position="214"/>
    </location>
</feature>
<dbReference type="InterPro" id="IPR004563">
    <property type="entry name" value="Apolipo_AcylTrfase"/>
</dbReference>
<dbReference type="CDD" id="cd07571">
    <property type="entry name" value="ALP_N-acyl_transferase"/>
    <property type="match status" value="1"/>
</dbReference>
<evidence type="ECO:0000256" key="1">
    <source>
        <dbReference type="ARBA" id="ARBA00004651"/>
    </source>
</evidence>
<reference evidence="11" key="1">
    <citation type="submission" date="2023-07" db="EMBL/GenBank/DDBJ databases">
        <title>Genomic Encyclopedia of Type Strains, Phase IV (KMG-IV): sequencing the most valuable type-strain genomes for metagenomic binning, comparative biology and taxonomic classification.</title>
        <authorList>
            <person name="Goeker M."/>
        </authorList>
    </citation>
    <scope>NUCLEOTIDE SEQUENCE</scope>
    <source>
        <strain evidence="11">DSM 21202</strain>
    </source>
</reference>
<evidence type="ECO:0000256" key="2">
    <source>
        <dbReference type="ARBA" id="ARBA00010065"/>
    </source>
</evidence>
<comment type="catalytic activity">
    <reaction evidence="9">
        <text>N-terminal S-1,2-diacyl-sn-glyceryl-L-cysteinyl-[lipoprotein] + a glycerophospholipid = N-acyl-S-1,2-diacyl-sn-glyceryl-L-cysteinyl-[lipoprotein] + a 2-acyl-sn-glycero-3-phospholipid + H(+)</text>
        <dbReference type="Rhea" id="RHEA:48228"/>
        <dbReference type="Rhea" id="RHEA-COMP:14681"/>
        <dbReference type="Rhea" id="RHEA-COMP:14684"/>
        <dbReference type="ChEBI" id="CHEBI:15378"/>
        <dbReference type="ChEBI" id="CHEBI:136912"/>
        <dbReference type="ChEBI" id="CHEBI:140656"/>
        <dbReference type="ChEBI" id="CHEBI:140657"/>
        <dbReference type="ChEBI" id="CHEBI:140660"/>
        <dbReference type="EC" id="2.3.1.269"/>
    </reaction>
</comment>
<evidence type="ECO:0000256" key="9">
    <source>
        <dbReference type="HAMAP-Rule" id="MF_01148"/>
    </source>
</evidence>
<name>A0AAE4AU68_9HYPH</name>
<evidence type="ECO:0000256" key="3">
    <source>
        <dbReference type="ARBA" id="ARBA00022475"/>
    </source>
</evidence>
<comment type="pathway">
    <text evidence="9">Protein modification; lipoprotein biosynthesis (N-acyl transfer).</text>
</comment>
<dbReference type="Gene3D" id="3.60.110.10">
    <property type="entry name" value="Carbon-nitrogen hydrolase"/>
    <property type="match status" value="1"/>
</dbReference>
<comment type="caution">
    <text evidence="11">The sequence shown here is derived from an EMBL/GenBank/DDBJ whole genome shotgun (WGS) entry which is preliminary data.</text>
</comment>
<evidence type="ECO:0000256" key="6">
    <source>
        <dbReference type="ARBA" id="ARBA00022989"/>
    </source>
</evidence>
<dbReference type="PANTHER" id="PTHR38686:SF1">
    <property type="entry name" value="APOLIPOPROTEIN N-ACYLTRANSFERASE"/>
    <property type="match status" value="1"/>
</dbReference>
<sequence>MSGGDAASASGPERGRSLPARVTALSRLSGWRRWLAAWIAGLASAGAMPPVDAVPVLFATLPALVLLLDGAAAAPTRSRRIQMAAAVGWWFGFGYFLAGLWWIGSAFLVDADTFAWMLPFAVAGLPAGLALFPALGTTIAILLWRPGAARILALAVGLAACEWLRGHVLTGFPWNGLGYALAAHAWTMQSAAIVGVYGLAFLAVLIFAAPAAFFGRAGITPRSGMMASAAALVLLAGIAIFGAVRLDRAGPVAYAEPEQAIRVVQPSIDQALKWNPDFRDQVFDSYLDLSRRPWGGGGELPEGLLVIWPESAIPFFLTDASAAAEAIGAGLPTGGRLLTGAARYERTGPDATRTDFYNSILQVVPDGEVSVVYDKVHLVPFGEYLPFQETFESLGLEQLTQLPGGFSPGRDQGPVGLPGVPPFSAQICYEIIFPGAVIDPGQRPHWLLNLTNDAWFGRTPGPYQHLRQARIRAVEEGLPLVRAANTGISVVVDPFGRILERLDLGATGTIDTRLPASTAATVYARLGDGPALVVLVLAAVGLVSVNLRRFGHD</sequence>
<evidence type="ECO:0000256" key="8">
    <source>
        <dbReference type="ARBA" id="ARBA00023315"/>
    </source>
</evidence>
<dbReference type="InterPro" id="IPR036526">
    <property type="entry name" value="C-N_Hydrolase_sf"/>
</dbReference>
<dbReference type="GO" id="GO:0042158">
    <property type="term" value="P:lipoprotein biosynthetic process"/>
    <property type="evidence" value="ECO:0007669"/>
    <property type="project" value="UniProtKB-UniRule"/>
</dbReference>
<keyword evidence="5 9" id="KW-0812">Transmembrane</keyword>
<dbReference type="EC" id="2.3.1.269" evidence="9"/>
<feature type="domain" description="CN hydrolase" evidence="10">
    <location>
        <begin position="264"/>
        <end position="516"/>
    </location>
</feature>
<dbReference type="HAMAP" id="MF_01148">
    <property type="entry name" value="Lnt"/>
    <property type="match status" value="1"/>
</dbReference>
<protein>
    <recommendedName>
        <fullName evidence="9">Apolipoprotein N-acyltransferase</fullName>
        <shortName evidence="9">ALP N-acyltransferase</shortName>
        <ecNumber evidence="9">2.3.1.269</ecNumber>
    </recommendedName>
</protein>
<comment type="function">
    <text evidence="9">Catalyzes the phospholipid dependent N-acylation of the N-terminal cysteine of apolipoprotein, the last step in lipoprotein maturation.</text>
</comment>
<feature type="transmembrane region" description="Helical" evidence="9">
    <location>
        <begin position="116"/>
        <end position="144"/>
    </location>
</feature>
<feature type="transmembrane region" description="Helical" evidence="9">
    <location>
        <begin position="86"/>
        <end position="104"/>
    </location>
</feature>
<dbReference type="EMBL" id="JAUSUL010000004">
    <property type="protein sequence ID" value="MDQ0317025.1"/>
    <property type="molecule type" value="Genomic_DNA"/>
</dbReference>
<comment type="subcellular location">
    <subcellularLocation>
        <location evidence="1 9">Cell membrane</location>
        <topology evidence="1 9">Multi-pass membrane protein</topology>
    </subcellularLocation>
</comment>
<dbReference type="GO" id="GO:0016410">
    <property type="term" value="F:N-acyltransferase activity"/>
    <property type="evidence" value="ECO:0007669"/>
    <property type="project" value="UniProtKB-UniRule"/>
</dbReference>
<dbReference type="Proteomes" id="UP001229244">
    <property type="component" value="Unassembled WGS sequence"/>
</dbReference>
<comment type="similarity">
    <text evidence="2 9">Belongs to the CN hydrolase family. Apolipoprotein N-acyltransferase subfamily.</text>
</comment>
<dbReference type="PROSITE" id="PS50263">
    <property type="entry name" value="CN_HYDROLASE"/>
    <property type="match status" value="1"/>
</dbReference>
<evidence type="ECO:0000256" key="4">
    <source>
        <dbReference type="ARBA" id="ARBA00022679"/>
    </source>
</evidence>
<proteinExistence type="inferred from homology"/>
<accession>A0AAE4AU68</accession>
<feature type="transmembrane region" description="Helical" evidence="9">
    <location>
        <begin position="226"/>
        <end position="244"/>
    </location>
</feature>
<evidence type="ECO:0000313" key="12">
    <source>
        <dbReference type="Proteomes" id="UP001229244"/>
    </source>
</evidence>
<gene>
    <name evidence="9" type="primary">lnt</name>
    <name evidence="11" type="ORF">J2S73_003502</name>
</gene>
<dbReference type="InterPro" id="IPR003010">
    <property type="entry name" value="C-N_Hydrolase"/>
</dbReference>
<keyword evidence="12" id="KW-1185">Reference proteome</keyword>
<evidence type="ECO:0000259" key="10">
    <source>
        <dbReference type="PROSITE" id="PS50263"/>
    </source>
</evidence>
<dbReference type="AlphaFoldDB" id="A0AAE4AU68"/>
<dbReference type="PANTHER" id="PTHR38686">
    <property type="entry name" value="APOLIPOPROTEIN N-ACYLTRANSFERASE"/>
    <property type="match status" value="1"/>
</dbReference>
<feature type="transmembrane region" description="Helical" evidence="9">
    <location>
        <begin position="151"/>
        <end position="172"/>
    </location>
</feature>
<evidence type="ECO:0000313" key="11">
    <source>
        <dbReference type="EMBL" id="MDQ0317025.1"/>
    </source>
</evidence>
<keyword evidence="3 9" id="KW-1003">Cell membrane</keyword>
<dbReference type="RefSeq" id="WP_306886922.1">
    <property type="nucleotide sequence ID" value="NZ_JAUSUL010000004.1"/>
</dbReference>
<keyword evidence="8 9" id="KW-0012">Acyltransferase</keyword>
<evidence type="ECO:0000256" key="5">
    <source>
        <dbReference type="ARBA" id="ARBA00022692"/>
    </source>
</evidence>
<dbReference type="GO" id="GO:0005886">
    <property type="term" value="C:plasma membrane"/>
    <property type="evidence" value="ECO:0007669"/>
    <property type="project" value="UniProtKB-SubCell"/>
</dbReference>
<dbReference type="InterPro" id="IPR045378">
    <property type="entry name" value="LNT_N"/>
</dbReference>
<organism evidence="11 12">
    <name type="scientific">Amorphus orientalis</name>
    <dbReference type="NCBI Taxonomy" id="649198"/>
    <lineage>
        <taxon>Bacteria</taxon>
        <taxon>Pseudomonadati</taxon>
        <taxon>Pseudomonadota</taxon>
        <taxon>Alphaproteobacteria</taxon>
        <taxon>Hyphomicrobiales</taxon>
        <taxon>Amorphaceae</taxon>
        <taxon>Amorphus</taxon>
    </lineage>
</organism>
<evidence type="ECO:0000256" key="7">
    <source>
        <dbReference type="ARBA" id="ARBA00023136"/>
    </source>
</evidence>